<evidence type="ECO:0000259" key="2">
    <source>
        <dbReference type="Pfam" id="PF02887"/>
    </source>
</evidence>
<dbReference type="InterPro" id="IPR040442">
    <property type="entry name" value="Pyrv_kinase-like_dom_sf"/>
</dbReference>
<dbReference type="GO" id="GO:0016301">
    <property type="term" value="F:kinase activity"/>
    <property type="evidence" value="ECO:0007669"/>
    <property type="project" value="UniProtKB-KW"/>
</dbReference>
<keyword evidence="3" id="KW-0418">Kinase</keyword>
<dbReference type="EMBL" id="BLLF01000528">
    <property type="protein sequence ID" value="GFH12676.1"/>
    <property type="molecule type" value="Genomic_DNA"/>
</dbReference>
<dbReference type="GO" id="GO:0004743">
    <property type="term" value="F:pyruvate kinase activity"/>
    <property type="evidence" value="ECO:0007669"/>
    <property type="project" value="UniProtKB-EC"/>
</dbReference>
<dbReference type="Pfam" id="PF02887">
    <property type="entry name" value="PK_C"/>
    <property type="match status" value="1"/>
</dbReference>
<dbReference type="Gene3D" id="3.40.1380.20">
    <property type="entry name" value="Pyruvate kinase, C-terminal domain"/>
    <property type="match status" value="1"/>
</dbReference>
<keyword evidence="3" id="KW-0670">Pyruvate</keyword>
<dbReference type="GO" id="GO:0030955">
    <property type="term" value="F:potassium ion binding"/>
    <property type="evidence" value="ECO:0007669"/>
    <property type="project" value="InterPro"/>
</dbReference>
<dbReference type="SUPFAM" id="SSF52935">
    <property type="entry name" value="PK C-terminal domain-like"/>
    <property type="match status" value="1"/>
</dbReference>
<dbReference type="Proteomes" id="UP000485058">
    <property type="component" value="Unassembled WGS sequence"/>
</dbReference>
<dbReference type="AlphaFoldDB" id="A0A699Z0A8"/>
<dbReference type="Gene3D" id="3.20.20.60">
    <property type="entry name" value="Phosphoenolpyruvate-binding domains"/>
    <property type="match status" value="1"/>
</dbReference>
<organism evidence="3 4">
    <name type="scientific">Haematococcus lacustris</name>
    <name type="common">Green alga</name>
    <name type="synonym">Haematococcus pluvialis</name>
    <dbReference type="NCBI Taxonomy" id="44745"/>
    <lineage>
        <taxon>Eukaryota</taxon>
        <taxon>Viridiplantae</taxon>
        <taxon>Chlorophyta</taxon>
        <taxon>core chlorophytes</taxon>
        <taxon>Chlorophyceae</taxon>
        <taxon>CS clade</taxon>
        <taxon>Chlamydomonadales</taxon>
        <taxon>Haematococcaceae</taxon>
        <taxon>Haematococcus</taxon>
    </lineage>
</organism>
<evidence type="ECO:0000256" key="1">
    <source>
        <dbReference type="ARBA" id="ARBA00048152"/>
    </source>
</evidence>
<dbReference type="PANTHER" id="PTHR11817">
    <property type="entry name" value="PYRUVATE KINASE"/>
    <property type="match status" value="1"/>
</dbReference>
<proteinExistence type="predicted"/>
<comment type="caution">
    <text evidence="3">The sequence shown here is derived from an EMBL/GenBank/DDBJ whole genome shotgun (WGS) entry which is preliminary data.</text>
</comment>
<comment type="catalytic activity">
    <reaction evidence="1">
        <text>pyruvate + ATP = phosphoenolpyruvate + ADP + H(+)</text>
        <dbReference type="Rhea" id="RHEA:18157"/>
        <dbReference type="ChEBI" id="CHEBI:15361"/>
        <dbReference type="ChEBI" id="CHEBI:15378"/>
        <dbReference type="ChEBI" id="CHEBI:30616"/>
        <dbReference type="ChEBI" id="CHEBI:58702"/>
        <dbReference type="ChEBI" id="CHEBI:456216"/>
        <dbReference type="EC" id="2.7.1.40"/>
    </reaction>
</comment>
<dbReference type="InterPro" id="IPR036918">
    <property type="entry name" value="Pyrv_Knase_C_sf"/>
</dbReference>
<dbReference type="InterPro" id="IPR001697">
    <property type="entry name" value="Pyr_Knase"/>
</dbReference>
<keyword evidence="4" id="KW-1185">Reference proteome</keyword>
<sequence>MTDVANAVLDGTDAVMLSGKSTIVRDVAVAVVAVAVTASTSETANGDFPDQAVSTMAAICQNAEEMVAVTKRYNFLRNQTPKPMLGAEAVCSGAVQTAIDSNAKAIVCITASGRAPALVAKYRSPVPVIVVTPDEQFVRHCRSVYGLVGMLYNNLEDDFGHIMREVQVFARSLGVVDLQDGDSVVLLKRRKIEKGQKVPYDDQRLIMWVQTSQCSLHFAAVRLVIVGTVHPQTIDDMLSPISVR</sequence>
<feature type="domain" description="Pyruvate kinase C-terminal" evidence="2">
    <location>
        <begin position="88"/>
        <end position="193"/>
    </location>
</feature>
<evidence type="ECO:0000313" key="4">
    <source>
        <dbReference type="Proteomes" id="UP000485058"/>
    </source>
</evidence>
<keyword evidence="3" id="KW-0808">Transferase</keyword>
<name>A0A699Z0A8_HAELA</name>
<reference evidence="3 4" key="1">
    <citation type="submission" date="2020-02" db="EMBL/GenBank/DDBJ databases">
        <title>Draft genome sequence of Haematococcus lacustris strain NIES-144.</title>
        <authorList>
            <person name="Morimoto D."/>
            <person name="Nakagawa S."/>
            <person name="Yoshida T."/>
            <person name="Sawayama S."/>
        </authorList>
    </citation>
    <scope>NUCLEOTIDE SEQUENCE [LARGE SCALE GENOMIC DNA]</scope>
    <source>
        <strain evidence="3 4">NIES-144</strain>
    </source>
</reference>
<dbReference type="GO" id="GO:0000287">
    <property type="term" value="F:magnesium ion binding"/>
    <property type="evidence" value="ECO:0007669"/>
    <property type="project" value="InterPro"/>
</dbReference>
<dbReference type="InterPro" id="IPR015795">
    <property type="entry name" value="Pyrv_Knase_C"/>
</dbReference>
<gene>
    <name evidence="3" type="ORF">HaLaN_08404</name>
</gene>
<evidence type="ECO:0000313" key="3">
    <source>
        <dbReference type="EMBL" id="GFH12676.1"/>
    </source>
</evidence>
<accession>A0A699Z0A8</accession>
<protein>
    <submittedName>
        <fullName evidence="3">Pyruvate kinase</fullName>
    </submittedName>
</protein>